<evidence type="ECO:0000313" key="2">
    <source>
        <dbReference type="Proteomes" id="UP000615796"/>
    </source>
</evidence>
<gene>
    <name evidence="1" type="ORF">H8Q88_17955</name>
</gene>
<protein>
    <submittedName>
        <fullName evidence="1">Uncharacterized protein</fullName>
    </submittedName>
</protein>
<name>A0A9X0RDD8_VIBME</name>
<proteinExistence type="predicted"/>
<dbReference type="AlphaFoldDB" id="A0A9X0RDD8"/>
<organism evidence="1 2">
    <name type="scientific">Vibrio metschnikovii</name>
    <dbReference type="NCBI Taxonomy" id="28172"/>
    <lineage>
        <taxon>Bacteria</taxon>
        <taxon>Pseudomonadati</taxon>
        <taxon>Pseudomonadota</taxon>
        <taxon>Gammaproteobacteria</taxon>
        <taxon>Vibrionales</taxon>
        <taxon>Vibrionaceae</taxon>
        <taxon>Vibrio</taxon>
    </lineage>
</organism>
<evidence type="ECO:0000313" key="1">
    <source>
        <dbReference type="EMBL" id="MBC5852790.1"/>
    </source>
</evidence>
<accession>A0A9X0RDD8</accession>
<sequence length="229" mass="26371">MSKSIISQVNLKDVEFDGKPAIFSIRADSNIKAKLILNENGNLGIFLTVKGFSNELSALVKHTQNLGWHSDFEIETFLPTDELTTLEVLKRKGLAFSILSDSIEDIFQNHIQTLDSFRNKEIERKRRFSQAEFNALLESSGKYRKIDKRTARKIIQDIHERINVPTNPHKEDLKLLTLTVRDGTLCEVFETFCIAKIKDRFSKYTSDMEVISNNDLIEHMVRVGYVYVD</sequence>
<comment type="caution">
    <text evidence="1">The sequence shown here is derived from an EMBL/GenBank/DDBJ whole genome shotgun (WGS) entry which is preliminary data.</text>
</comment>
<dbReference type="EMBL" id="JACRUP010000018">
    <property type="protein sequence ID" value="MBC5852790.1"/>
    <property type="molecule type" value="Genomic_DNA"/>
</dbReference>
<dbReference type="Proteomes" id="UP000615796">
    <property type="component" value="Unassembled WGS sequence"/>
</dbReference>
<keyword evidence="2" id="KW-1185">Reference proteome</keyword>
<dbReference type="RefSeq" id="WP_187027050.1">
    <property type="nucleotide sequence ID" value="NZ_JACRUP010000018.1"/>
</dbReference>
<reference evidence="1" key="1">
    <citation type="submission" date="2020-08" db="EMBL/GenBank/DDBJ databases">
        <title>Genome Sequencing and Pan-Genome Analysis of Migratory bird Vibrio Strains, Inner Mongolia.</title>
        <authorList>
            <person name="Zheng L."/>
        </authorList>
    </citation>
    <scope>NUCLEOTIDE SEQUENCE</scope>
    <source>
        <strain evidence="1">M13F</strain>
    </source>
</reference>